<feature type="region of interest" description="Disordered" evidence="1">
    <location>
        <begin position="110"/>
        <end position="179"/>
    </location>
</feature>
<evidence type="ECO:0000256" key="1">
    <source>
        <dbReference type="SAM" id="MobiDB-lite"/>
    </source>
</evidence>
<organism evidence="2 3">
    <name type="scientific">Sporothrix bragantina</name>
    <dbReference type="NCBI Taxonomy" id="671064"/>
    <lineage>
        <taxon>Eukaryota</taxon>
        <taxon>Fungi</taxon>
        <taxon>Dikarya</taxon>
        <taxon>Ascomycota</taxon>
        <taxon>Pezizomycotina</taxon>
        <taxon>Sordariomycetes</taxon>
        <taxon>Sordariomycetidae</taxon>
        <taxon>Ophiostomatales</taxon>
        <taxon>Ophiostomataceae</taxon>
        <taxon>Sporothrix</taxon>
    </lineage>
</organism>
<reference evidence="2 3" key="1">
    <citation type="submission" date="2024-01" db="EMBL/GenBank/DDBJ databases">
        <authorList>
            <person name="Allen C."/>
            <person name="Tagirdzhanova G."/>
        </authorList>
    </citation>
    <scope>NUCLEOTIDE SEQUENCE [LARGE SCALE GENOMIC DNA]</scope>
</reference>
<keyword evidence="3" id="KW-1185">Reference proteome</keyword>
<dbReference type="EMBL" id="CAWUHC010000023">
    <property type="protein sequence ID" value="CAK7218461.1"/>
    <property type="molecule type" value="Genomic_DNA"/>
</dbReference>
<name>A0ABP0BG21_9PEZI</name>
<protein>
    <submittedName>
        <fullName evidence="2">Uncharacterized protein</fullName>
    </submittedName>
</protein>
<evidence type="ECO:0000313" key="2">
    <source>
        <dbReference type="EMBL" id="CAK7218461.1"/>
    </source>
</evidence>
<feature type="compositionally biased region" description="Basic and acidic residues" evidence="1">
    <location>
        <begin position="127"/>
        <end position="147"/>
    </location>
</feature>
<accession>A0ABP0BG21</accession>
<feature type="compositionally biased region" description="Polar residues" evidence="1">
    <location>
        <begin position="154"/>
        <end position="171"/>
    </location>
</feature>
<proteinExistence type="predicted"/>
<comment type="caution">
    <text evidence="2">The sequence shown here is derived from an EMBL/GenBank/DDBJ whole genome shotgun (WGS) entry which is preliminary data.</text>
</comment>
<gene>
    <name evidence="2" type="ORF">SBRCBS47491_003518</name>
</gene>
<dbReference type="Proteomes" id="UP001642406">
    <property type="component" value="Unassembled WGS sequence"/>
</dbReference>
<evidence type="ECO:0000313" key="3">
    <source>
        <dbReference type="Proteomes" id="UP001642406"/>
    </source>
</evidence>
<sequence length="179" mass="20428">MSIYEPNVTFAKLFVEDGLGQQQRLDWWRAQCAFRGLPTDGEERFVLETRRRGHASDVMCSDFAALETQAKEVYKARNDAEFERHWNDPKRMNLLAKIKTDAMRFVNEELPPNPHGNEGGPAIVLKGKGDEDAGLRPLVGDRRHDEAAVAQKAAEQTNEMAAFQKEQSPSMEENRRLRE</sequence>